<protein>
    <recommendedName>
        <fullName evidence="4">Sorbitol dehydrogenase</fullName>
    </recommendedName>
</protein>
<reference evidence="2 3" key="1">
    <citation type="submission" date="2017-07" db="EMBL/GenBank/DDBJ databases">
        <title>A draft genome sequence of Komagataeibacter swingsii LMG 22125.</title>
        <authorList>
            <person name="Skraban J."/>
            <person name="Cleenwerck I."/>
            <person name="Vandamme P."/>
            <person name="Trcek J."/>
        </authorList>
    </citation>
    <scope>NUCLEOTIDE SEQUENCE [LARGE SCALE GENOMIC DNA]</scope>
    <source>
        <strain evidence="2 3">LMG 22125</strain>
    </source>
</reference>
<gene>
    <name evidence="2" type="ORF">CFR76_16890</name>
</gene>
<dbReference type="EMBL" id="NKUB01000059">
    <property type="protein sequence ID" value="PYD68120.1"/>
    <property type="molecule type" value="Genomic_DNA"/>
</dbReference>
<feature type="signal peptide" evidence="1">
    <location>
        <begin position="1"/>
        <end position="34"/>
    </location>
</feature>
<dbReference type="InterPro" id="IPR024651">
    <property type="entry name" value="FAD-SLDH_ssu"/>
</dbReference>
<dbReference type="Proteomes" id="UP000247371">
    <property type="component" value="Unassembled WGS sequence"/>
</dbReference>
<comment type="caution">
    <text evidence="2">The sequence shown here is derived from an EMBL/GenBank/DDBJ whole genome shotgun (WGS) entry which is preliminary data.</text>
</comment>
<sequence>MRISRSTNPRIGRRGLLLGMSSLSALFCVQTSRAAPLHGGMLHQKFMAVSSLLVPHKLNETIGMRTADAMIATVPDFPEHLEQLASFIEAKKPADVEELMEALPDVSLKNAAQSIIESWYTGAVQGASTISVISYEEALMFKVTSDVMTIPSYAISGPNGWTADAPPLSQLPIF</sequence>
<name>A0A2V4R782_9PROT</name>
<keyword evidence="3" id="KW-1185">Reference proteome</keyword>
<feature type="chain" id="PRO_5015960757" description="Sorbitol dehydrogenase" evidence="1">
    <location>
        <begin position="35"/>
        <end position="174"/>
    </location>
</feature>
<evidence type="ECO:0000313" key="3">
    <source>
        <dbReference type="Proteomes" id="UP000247371"/>
    </source>
</evidence>
<dbReference type="Pfam" id="PF12318">
    <property type="entry name" value="FAD-SLDH"/>
    <property type="match status" value="1"/>
</dbReference>
<evidence type="ECO:0000256" key="1">
    <source>
        <dbReference type="SAM" id="SignalP"/>
    </source>
</evidence>
<dbReference type="RefSeq" id="WP_081749540.1">
    <property type="nucleotide sequence ID" value="NZ_NKUB01000059.1"/>
</dbReference>
<organism evidence="2 3">
    <name type="scientific">Komagataeibacter swingsii</name>
    <dbReference type="NCBI Taxonomy" id="215220"/>
    <lineage>
        <taxon>Bacteria</taxon>
        <taxon>Pseudomonadati</taxon>
        <taxon>Pseudomonadota</taxon>
        <taxon>Alphaproteobacteria</taxon>
        <taxon>Acetobacterales</taxon>
        <taxon>Acetobacteraceae</taxon>
        <taxon>Komagataeibacter</taxon>
    </lineage>
</organism>
<evidence type="ECO:0000313" key="2">
    <source>
        <dbReference type="EMBL" id="PYD68120.1"/>
    </source>
</evidence>
<keyword evidence="1" id="KW-0732">Signal</keyword>
<dbReference type="AlphaFoldDB" id="A0A2V4R782"/>
<proteinExistence type="predicted"/>
<accession>A0A2V4R782</accession>
<evidence type="ECO:0008006" key="4">
    <source>
        <dbReference type="Google" id="ProtNLM"/>
    </source>
</evidence>